<sequence>MITNSKNSKNNDLLTIIRTNNIEVIKEYINENVVNIDEIKISENPLIFAIKNNISDSIIKFLISNIKQINFELNNGETPLTAALSHNKLKIAEDLINNGFNINYMNIYTENALIYLIKNNQISRESLSFLLNNNIDINIKDEDDRNALMYAVENELFLIVKDILEYYIMDNKFIINLLLLKQKRIKSSTKFLTKIIKHEFNKLHINDIDEEGNSAFLLACDNSDEETIKLLLKYGTNINLYDDFGYTPLLQSSCEGNVKRVQYLIKYGANINATDDYYNTSLTLACQNGHFEVVDILLKNGANVNVKNINGDTPINVACFALYVSSDNNYHKIIKLLLVYNADVNISNNDNSTPLTLASEIGEKKIVELLLEHGANVNIINDDGDSPLTLARKGHYNEIEELLIKYGAQIWINKKKIIIAIIFLYLYISYFIQNIILSKNHTKNVIKRY</sequence>
<dbReference type="EMBL" id="MCFH01000053">
    <property type="protein sequence ID" value="ORX43367.1"/>
    <property type="molecule type" value="Genomic_DNA"/>
</dbReference>
<keyword evidence="4" id="KW-0812">Transmembrane</keyword>
<feature type="transmembrane region" description="Helical" evidence="4">
    <location>
        <begin position="417"/>
        <end position="437"/>
    </location>
</feature>
<evidence type="ECO:0000256" key="3">
    <source>
        <dbReference type="PROSITE-ProRule" id="PRU00023"/>
    </source>
</evidence>
<keyword evidence="4" id="KW-0472">Membrane</keyword>
<dbReference type="Pfam" id="PF13637">
    <property type="entry name" value="Ank_4"/>
    <property type="match status" value="1"/>
</dbReference>
<evidence type="ECO:0000256" key="4">
    <source>
        <dbReference type="SAM" id="Phobius"/>
    </source>
</evidence>
<proteinExistence type="predicted"/>
<comment type="caution">
    <text evidence="5">The sequence shown here is derived from an EMBL/GenBank/DDBJ whole genome shotgun (WGS) entry which is preliminary data.</text>
</comment>
<organism evidence="5 6">
    <name type="scientific">Piromyces finnis</name>
    <dbReference type="NCBI Taxonomy" id="1754191"/>
    <lineage>
        <taxon>Eukaryota</taxon>
        <taxon>Fungi</taxon>
        <taxon>Fungi incertae sedis</taxon>
        <taxon>Chytridiomycota</taxon>
        <taxon>Chytridiomycota incertae sedis</taxon>
        <taxon>Neocallimastigomycetes</taxon>
        <taxon>Neocallimastigales</taxon>
        <taxon>Neocallimastigaceae</taxon>
        <taxon>Piromyces</taxon>
    </lineage>
</organism>
<dbReference type="Proteomes" id="UP000193719">
    <property type="component" value="Unassembled WGS sequence"/>
</dbReference>
<dbReference type="PANTHER" id="PTHR24198">
    <property type="entry name" value="ANKYRIN REPEAT AND PROTEIN KINASE DOMAIN-CONTAINING PROTEIN"/>
    <property type="match status" value="1"/>
</dbReference>
<evidence type="ECO:0000313" key="5">
    <source>
        <dbReference type="EMBL" id="ORX43367.1"/>
    </source>
</evidence>
<feature type="repeat" description="ANK" evidence="3">
    <location>
        <begin position="75"/>
        <end position="107"/>
    </location>
</feature>
<name>A0A1Y1UY67_9FUNG</name>
<keyword evidence="1" id="KW-0677">Repeat</keyword>
<dbReference type="PRINTS" id="PR01415">
    <property type="entry name" value="ANKYRIN"/>
</dbReference>
<keyword evidence="4" id="KW-1133">Transmembrane helix</keyword>
<dbReference type="PROSITE" id="PS50297">
    <property type="entry name" value="ANK_REP_REGION"/>
    <property type="match status" value="5"/>
</dbReference>
<evidence type="ECO:0000256" key="2">
    <source>
        <dbReference type="ARBA" id="ARBA00023043"/>
    </source>
</evidence>
<dbReference type="SUPFAM" id="SSF48403">
    <property type="entry name" value="Ankyrin repeat"/>
    <property type="match status" value="2"/>
</dbReference>
<dbReference type="Gene3D" id="1.25.40.20">
    <property type="entry name" value="Ankyrin repeat-containing domain"/>
    <property type="match status" value="3"/>
</dbReference>
<feature type="repeat" description="ANK" evidence="3">
    <location>
        <begin position="211"/>
        <end position="243"/>
    </location>
</feature>
<dbReference type="InterPro" id="IPR036770">
    <property type="entry name" value="Ankyrin_rpt-contain_sf"/>
</dbReference>
<reference evidence="5 6" key="2">
    <citation type="submission" date="2016-08" db="EMBL/GenBank/DDBJ databases">
        <title>Pervasive Adenine N6-methylation of Active Genes in Fungi.</title>
        <authorList>
            <consortium name="DOE Joint Genome Institute"/>
            <person name="Mondo S.J."/>
            <person name="Dannebaum R.O."/>
            <person name="Kuo R.C."/>
            <person name="Labutti K."/>
            <person name="Haridas S."/>
            <person name="Kuo A."/>
            <person name="Salamov A."/>
            <person name="Ahrendt S.R."/>
            <person name="Lipzen A."/>
            <person name="Sullivan W."/>
            <person name="Andreopoulos W.B."/>
            <person name="Clum A."/>
            <person name="Lindquist E."/>
            <person name="Daum C."/>
            <person name="Ramamoorthy G.K."/>
            <person name="Gryganskyi A."/>
            <person name="Culley D."/>
            <person name="Magnuson J.K."/>
            <person name="James T.Y."/>
            <person name="O'Malley M.A."/>
            <person name="Stajich J.E."/>
            <person name="Spatafora J.W."/>
            <person name="Visel A."/>
            <person name="Grigoriev I.V."/>
        </authorList>
    </citation>
    <scope>NUCLEOTIDE SEQUENCE [LARGE SCALE GENOMIC DNA]</scope>
    <source>
        <strain evidence="6">finn</strain>
    </source>
</reference>
<dbReference type="InterPro" id="IPR002110">
    <property type="entry name" value="Ankyrin_rpt"/>
</dbReference>
<dbReference type="SMART" id="SM00248">
    <property type="entry name" value="ANK"/>
    <property type="match status" value="11"/>
</dbReference>
<feature type="repeat" description="ANK" evidence="3">
    <location>
        <begin position="310"/>
        <end position="349"/>
    </location>
</feature>
<evidence type="ECO:0000313" key="6">
    <source>
        <dbReference type="Proteomes" id="UP000193719"/>
    </source>
</evidence>
<feature type="repeat" description="ANK" evidence="3">
    <location>
        <begin position="277"/>
        <end position="309"/>
    </location>
</feature>
<accession>A0A1Y1UY67</accession>
<feature type="repeat" description="ANK" evidence="3">
    <location>
        <begin position="350"/>
        <end position="382"/>
    </location>
</feature>
<dbReference type="PROSITE" id="PS50088">
    <property type="entry name" value="ANK_REPEAT"/>
    <property type="match status" value="6"/>
</dbReference>
<dbReference type="AlphaFoldDB" id="A0A1Y1UY67"/>
<evidence type="ECO:0000256" key="1">
    <source>
        <dbReference type="ARBA" id="ARBA00022737"/>
    </source>
</evidence>
<protein>
    <submittedName>
        <fullName evidence="5">Ankyrin</fullName>
    </submittedName>
</protein>
<dbReference type="OrthoDB" id="2123047at2759"/>
<reference evidence="5 6" key="1">
    <citation type="submission" date="2016-08" db="EMBL/GenBank/DDBJ databases">
        <title>Genomes of anaerobic fungi encode conserved fungal cellulosomes for biomass hydrolysis.</title>
        <authorList>
            <consortium name="DOE Joint Genome Institute"/>
            <person name="Haitjema C.H."/>
            <person name="Gilmore S.P."/>
            <person name="Henske J.K."/>
            <person name="Solomon K.V."/>
            <person name="De Groot R."/>
            <person name="Kuo A."/>
            <person name="Mondo S.J."/>
            <person name="Salamov A.A."/>
            <person name="Labutti K."/>
            <person name="Zhao Z."/>
            <person name="Chiniquy J."/>
            <person name="Barry K."/>
            <person name="Brewer H.M."/>
            <person name="Purvine S.O."/>
            <person name="Wright A.T."/>
            <person name="Boxma B."/>
            <person name="Van Alen T."/>
            <person name="Hackstein J.H."/>
            <person name="Baker S.E."/>
            <person name="Grigoriev I.V."/>
            <person name="O'Malley M.A."/>
        </authorList>
    </citation>
    <scope>NUCLEOTIDE SEQUENCE [LARGE SCALE GENOMIC DNA]</scope>
    <source>
        <strain evidence="6">finn</strain>
    </source>
</reference>
<dbReference type="Pfam" id="PF12796">
    <property type="entry name" value="Ank_2"/>
    <property type="match status" value="3"/>
</dbReference>
<dbReference type="STRING" id="1754191.A0A1Y1UY67"/>
<gene>
    <name evidence="5" type="ORF">BCR36DRAFT_460613</name>
</gene>
<feature type="repeat" description="ANK" evidence="3">
    <location>
        <begin position="244"/>
        <end position="276"/>
    </location>
</feature>
<dbReference type="PANTHER" id="PTHR24198:SF165">
    <property type="entry name" value="ANKYRIN REPEAT-CONTAINING PROTEIN-RELATED"/>
    <property type="match status" value="1"/>
</dbReference>
<keyword evidence="2 3" id="KW-0040">ANK repeat</keyword>
<keyword evidence="6" id="KW-1185">Reference proteome</keyword>